<evidence type="ECO:0000313" key="3">
    <source>
        <dbReference type="Proteomes" id="UP000254537"/>
    </source>
</evidence>
<evidence type="ECO:0008006" key="4">
    <source>
        <dbReference type="Google" id="ProtNLM"/>
    </source>
</evidence>
<gene>
    <name evidence="2" type="ORF">DWG20_14690</name>
</gene>
<dbReference type="EMBL" id="CP031337">
    <property type="protein sequence ID" value="AXK40578.1"/>
    <property type="molecule type" value="Genomic_DNA"/>
</dbReference>
<proteinExistence type="predicted"/>
<dbReference type="KEGG" id="ccah:DWG20_14690"/>
<evidence type="ECO:0000313" key="2">
    <source>
        <dbReference type="EMBL" id="AXK40578.1"/>
    </source>
</evidence>
<dbReference type="Proteomes" id="UP000254537">
    <property type="component" value="Chromosome"/>
</dbReference>
<protein>
    <recommendedName>
        <fullName evidence="4">Type II secretion system protein GspC N-terminal domain-containing protein</fullName>
    </recommendedName>
</protein>
<name>A0A345Y9H6_9NEIS</name>
<reference evidence="2 3" key="1">
    <citation type="submission" date="2018-07" db="EMBL/GenBank/DDBJ databases">
        <title>Crenobacter cavernae sp. nov., isolated from a karst cave.</title>
        <authorList>
            <person name="Zhu H."/>
        </authorList>
    </citation>
    <scope>NUCLEOTIDE SEQUENCE [LARGE SCALE GENOMIC DNA]</scope>
    <source>
        <strain evidence="2 3">K1W11S-77</strain>
    </source>
</reference>
<organism evidence="2 3">
    <name type="scientific">Crenobacter cavernae</name>
    <dbReference type="NCBI Taxonomy" id="2290923"/>
    <lineage>
        <taxon>Bacteria</taxon>
        <taxon>Pseudomonadati</taxon>
        <taxon>Pseudomonadota</taxon>
        <taxon>Betaproteobacteria</taxon>
        <taxon>Neisseriales</taxon>
        <taxon>Neisseriaceae</taxon>
        <taxon>Crenobacter</taxon>
    </lineage>
</organism>
<feature type="region of interest" description="Disordered" evidence="1">
    <location>
        <begin position="139"/>
        <end position="176"/>
    </location>
</feature>
<feature type="compositionally biased region" description="Low complexity" evidence="1">
    <location>
        <begin position="139"/>
        <end position="169"/>
    </location>
</feature>
<evidence type="ECO:0000256" key="1">
    <source>
        <dbReference type="SAM" id="MobiDB-lite"/>
    </source>
</evidence>
<dbReference type="AlphaFoldDB" id="A0A345Y9H6"/>
<accession>A0A345Y9H6</accession>
<sequence length="176" mass="17448">MRFERLPSLLPYVVLFLAAFGLGRALMAPLGAPTPRAVGLPDADPALAAAQAAAAHWFGDARQVAPAAATPAGRLIGMWAPQGASGGFAIVEAGGQRHVLTPGKALPSGWILAGFDASAALFTLGGAQSRLVIERAAGTPGEPAAAPQALAAPSAPTTAPAAPAGPSEAYDPNSNK</sequence>